<dbReference type="EMBL" id="QBLH01003737">
    <property type="protein sequence ID" value="TGZ34736.1"/>
    <property type="molecule type" value="Genomic_DNA"/>
</dbReference>
<dbReference type="Proteomes" id="UP000310200">
    <property type="component" value="Unassembled WGS sequence"/>
</dbReference>
<proteinExistence type="predicted"/>
<dbReference type="PANTHER" id="PTHR21705:SF11">
    <property type="entry name" value="FHIP FAMILY PROTEIN CG3558"/>
    <property type="match status" value="1"/>
</dbReference>
<dbReference type="PANTHER" id="PTHR21705">
    <property type="entry name" value="RAI16 PROTEIN-RELATED"/>
    <property type="match status" value="1"/>
</dbReference>
<evidence type="ECO:0000313" key="2">
    <source>
        <dbReference type="EMBL" id="TGZ34736.1"/>
    </source>
</evidence>
<feature type="compositionally biased region" description="Basic and acidic residues" evidence="1">
    <location>
        <begin position="17"/>
        <end position="27"/>
    </location>
</feature>
<reference evidence="2 3" key="1">
    <citation type="journal article" date="2019" name="Philos. Trans. R. Soc. Lond., B, Biol. Sci.">
        <title>Ant behaviour and brain gene expression of defending hosts depend on the ecological success of the intruding social parasite.</title>
        <authorList>
            <person name="Kaur R."/>
            <person name="Stoldt M."/>
            <person name="Jongepier E."/>
            <person name="Feldmeyer B."/>
            <person name="Menzel F."/>
            <person name="Bornberg-Bauer E."/>
            <person name="Foitzik S."/>
        </authorList>
    </citation>
    <scope>NUCLEOTIDE SEQUENCE [LARGE SCALE GENOMIC DNA]</scope>
    <source>
        <tissue evidence="2">Whole body</tissue>
    </source>
</reference>
<name>A0A4S2JHZ2_9HYME</name>
<evidence type="ECO:0000313" key="3">
    <source>
        <dbReference type="Proteomes" id="UP000310200"/>
    </source>
</evidence>
<dbReference type="AlphaFoldDB" id="A0A4S2JHZ2"/>
<evidence type="ECO:0000256" key="1">
    <source>
        <dbReference type="SAM" id="MobiDB-lite"/>
    </source>
</evidence>
<sequence>MSWLRSSPLRTSFSKQRSRDSPPKDADPSACYDSFCKHSQQIYEIILHSLPPKGIPSQDDVLGVVNHVDQMVTLLILELRDSNSHNYYQQGNTATHSPCLEYLLSENLLVKLYDWSIHTGSNLAPSVTTNCRRSKTTKFLRERTPTTTRFNNAVRLEQIKLYELLVSHSGTLLAHEPVTRPLLRLLEECANDVMPLEVEKKLVVLLNQLCVALMQNMALLDLFFYPTATAKNKFIIFNLLIPHVHREGGIGQQARDAMLLCMSLSKKNDKVGLYIADHSNICPVLATGLSGLYSLLPRKLDIETDDWHQLTPDDVNDLPALTQLMNSLEFCNAVAQVAHPMIEKQLLEFLYQGFLIPVMGPALLQDSLGLTIEQLDAQQHWIYRNKHIFIIPIDIEIYTAKLKYCDNLYM</sequence>
<dbReference type="Pfam" id="PF10257">
    <property type="entry name" value="RAI16-like"/>
    <property type="match status" value="1"/>
</dbReference>
<gene>
    <name evidence="2" type="ORF">DBV15_11915</name>
</gene>
<dbReference type="InterPro" id="IPR019384">
    <property type="entry name" value="FHIP"/>
</dbReference>
<dbReference type="STRING" id="300112.A0A4S2JHZ2"/>
<comment type="caution">
    <text evidence="2">The sequence shown here is derived from an EMBL/GenBank/DDBJ whole genome shotgun (WGS) entry which is preliminary data.</text>
</comment>
<protein>
    <submittedName>
        <fullName evidence="2">Uncharacterized protein</fullName>
    </submittedName>
</protein>
<feature type="region of interest" description="Disordered" evidence="1">
    <location>
        <begin position="1"/>
        <end position="27"/>
    </location>
</feature>
<organism evidence="2 3">
    <name type="scientific">Temnothorax longispinosus</name>
    <dbReference type="NCBI Taxonomy" id="300112"/>
    <lineage>
        <taxon>Eukaryota</taxon>
        <taxon>Metazoa</taxon>
        <taxon>Ecdysozoa</taxon>
        <taxon>Arthropoda</taxon>
        <taxon>Hexapoda</taxon>
        <taxon>Insecta</taxon>
        <taxon>Pterygota</taxon>
        <taxon>Neoptera</taxon>
        <taxon>Endopterygota</taxon>
        <taxon>Hymenoptera</taxon>
        <taxon>Apocrita</taxon>
        <taxon>Aculeata</taxon>
        <taxon>Formicoidea</taxon>
        <taxon>Formicidae</taxon>
        <taxon>Myrmicinae</taxon>
        <taxon>Temnothorax</taxon>
    </lineage>
</organism>
<accession>A0A4S2JHZ2</accession>
<feature type="compositionally biased region" description="Polar residues" evidence="1">
    <location>
        <begin position="1"/>
        <end position="15"/>
    </location>
</feature>
<keyword evidence="3" id="KW-1185">Reference proteome</keyword>